<dbReference type="Gene3D" id="1.10.10.60">
    <property type="entry name" value="Homeodomain-like"/>
    <property type="match status" value="1"/>
</dbReference>
<feature type="region of interest" description="Disordered" evidence="9">
    <location>
        <begin position="247"/>
        <end position="281"/>
    </location>
</feature>
<feature type="compositionally biased region" description="Basic and acidic residues" evidence="9">
    <location>
        <begin position="56"/>
        <end position="65"/>
    </location>
</feature>
<feature type="DNA-binding region" description="Homeobox" evidence="7">
    <location>
        <begin position="86"/>
        <end position="145"/>
    </location>
</feature>
<evidence type="ECO:0000256" key="7">
    <source>
        <dbReference type="PROSITE-ProRule" id="PRU00108"/>
    </source>
</evidence>
<feature type="domain" description="Homeobox" evidence="10">
    <location>
        <begin position="84"/>
        <end position="144"/>
    </location>
</feature>
<dbReference type="Pfam" id="PF00046">
    <property type="entry name" value="Homeodomain"/>
    <property type="match status" value="1"/>
</dbReference>
<evidence type="ECO:0000256" key="8">
    <source>
        <dbReference type="RuleBase" id="RU000682"/>
    </source>
</evidence>
<reference evidence="11 12" key="1">
    <citation type="submission" date="2021-04" db="EMBL/GenBank/DDBJ databases">
        <authorList>
            <person name="Bliznina A."/>
        </authorList>
    </citation>
    <scope>NUCLEOTIDE SEQUENCE [LARGE SCALE GENOMIC DNA]</scope>
</reference>
<dbReference type="Proteomes" id="UP001158576">
    <property type="component" value="Chromosome 2"/>
</dbReference>
<dbReference type="InterPro" id="IPR017970">
    <property type="entry name" value="Homeobox_CS"/>
</dbReference>
<feature type="compositionally biased region" description="Polar residues" evidence="9">
    <location>
        <begin position="1"/>
        <end position="34"/>
    </location>
</feature>
<name>A0ABN7TAJ6_OIKDI</name>
<proteinExistence type="inferred from homology"/>
<feature type="region of interest" description="Disordered" evidence="9">
    <location>
        <begin position="1"/>
        <end position="83"/>
    </location>
</feature>
<dbReference type="CDD" id="cd00086">
    <property type="entry name" value="homeodomain"/>
    <property type="match status" value="1"/>
</dbReference>
<evidence type="ECO:0000259" key="10">
    <source>
        <dbReference type="PROSITE" id="PS50071"/>
    </source>
</evidence>
<evidence type="ECO:0000256" key="3">
    <source>
        <dbReference type="ARBA" id="ARBA00023125"/>
    </source>
</evidence>
<dbReference type="PROSITE" id="PS00027">
    <property type="entry name" value="HOMEOBOX_1"/>
    <property type="match status" value="1"/>
</dbReference>
<dbReference type="EMBL" id="OU015567">
    <property type="protein sequence ID" value="CAG5113642.1"/>
    <property type="molecule type" value="Genomic_DNA"/>
</dbReference>
<dbReference type="SUPFAM" id="SSF46689">
    <property type="entry name" value="Homeodomain-like"/>
    <property type="match status" value="1"/>
</dbReference>
<keyword evidence="3 7" id="KW-0238">DNA-binding</keyword>
<keyword evidence="12" id="KW-1185">Reference proteome</keyword>
<evidence type="ECO:0000313" key="12">
    <source>
        <dbReference type="Proteomes" id="UP001158576"/>
    </source>
</evidence>
<keyword evidence="2" id="KW-0217">Developmental protein</keyword>
<feature type="compositionally biased region" description="Basic and acidic residues" evidence="9">
    <location>
        <begin position="72"/>
        <end position="83"/>
    </location>
</feature>
<evidence type="ECO:0000256" key="4">
    <source>
        <dbReference type="ARBA" id="ARBA00023155"/>
    </source>
</evidence>
<sequence>MATAQSQFSSPFSVENIINSKSRQGAQKASGSPQSDHEHQIPTPDVSSSTSTSFESKNEGLETHSRTSSPEINEKNHHMSREDSCYRRYRTAFTREQLGKLEKEFFKENYVSRHRRCELANELDLPEGTIKVWFQNRRMKDKRQRQATQWPIDPNFIAMMMQQLAAQQATRWPFPPAIGSAPSPLLAAQLAAQQNSSLLAASARLGANPAGLPGLAASALNPAVSAAYPTGLANLNPLLAAQSAAQLAAQSVSQPREVPSSPEHNPQSPQLEIETSGDEKN</sequence>
<accession>A0ABN7TAJ6</accession>
<dbReference type="InterPro" id="IPR052002">
    <property type="entry name" value="Even-skipped_HD"/>
</dbReference>
<comment type="subcellular location">
    <subcellularLocation>
        <location evidence="1 7 8">Nucleus</location>
    </subcellularLocation>
</comment>
<comment type="similarity">
    <text evidence="6">Belongs to the even-skipped homeobox family.</text>
</comment>
<gene>
    <name evidence="11" type="ORF">OKIOD_LOCUS16497</name>
</gene>
<evidence type="ECO:0000256" key="2">
    <source>
        <dbReference type="ARBA" id="ARBA00022473"/>
    </source>
</evidence>
<protein>
    <submittedName>
        <fullName evidence="11">Oidioi.mRNA.OKI2018_I69.chr2.g7732.t1.cds</fullName>
    </submittedName>
</protein>
<organism evidence="11 12">
    <name type="scientific">Oikopleura dioica</name>
    <name type="common">Tunicate</name>
    <dbReference type="NCBI Taxonomy" id="34765"/>
    <lineage>
        <taxon>Eukaryota</taxon>
        <taxon>Metazoa</taxon>
        <taxon>Chordata</taxon>
        <taxon>Tunicata</taxon>
        <taxon>Appendicularia</taxon>
        <taxon>Copelata</taxon>
        <taxon>Oikopleuridae</taxon>
        <taxon>Oikopleura</taxon>
    </lineage>
</organism>
<evidence type="ECO:0000256" key="9">
    <source>
        <dbReference type="SAM" id="MobiDB-lite"/>
    </source>
</evidence>
<dbReference type="PANTHER" id="PTHR46294">
    <property type="entry name" value="SEGMENTATION PROTEIN EVEN-SKIPPED"/>
    <property type="match status" value="1"/>
</dbReference>
<evidence type="ECO:0000256" key="1">
    <source>
        <dbReference type="ARBA" id="ARBA00004123"/>
    </source>
</evidence>
<dbReference type="PANTHER" id="PTHR46294:SF4">
    <property type="entry name" value="SEGMENTATION PROTEIN EVEN-SKIPPED"/>
    <property type="match status" value="1"/>
</dbReference>
<keyword evidence="4 7" id="KW-0371">Homeobox</keyword>
<evidence type="ECO:0000313" key="11">
    <source>
        <dbReference type="EMBL" id="CAG5113642.1"/>
    </source>
</evidence>
<dbReference type="PROSITE" id="PS50071">
    <property type="entry name" value="HOMEOBOX_2"/>
    <property type="match status" value="1"/>
</dbReference>
<dbReference type="InterPro" id="IPR009057">
    <property type="entry name" value="Homeodomain-like_sf"/>
</dbReference>
<dbReference type="InterPro" id="IPR001356">
    <property type="entry name" value="HD"/>
</dbReference>
<dbReference type="SMART" id="SM00389">
    <property type="entry name" value="HOX"/>
    <property type="match status" value="1"/>
</dbReference>
<evidence type="ECO:0000256" key="6">
    <source>
        <dbReference type="ARBA" id="ARBA00038449"/>
    </source>
</evidence>
<keyword evidence="5 7" id="KW-0539">Nucleus</keyword>
<evidence type="ECO:0000256" key="5">
    <source>
        <dbReference type="ARBA" id="ARBA00023242"/>
    </source>
</evidence>